<proteinExistence type="predicted"/>
<feature type="transmembrane region" description="Helical" evidence="1">
    <location>
        <begin position="385"/>
        <end position="406"/>
    </location>
</feature>
<accession>A0A2U3KRK6</accession>
<feature type="transmembrane region" description="Helical" evidence="1">
    <location>
        <begin position="485"/>
        <end position="507"/>
    </location>
</feature>
<dbReference type="AlphaFoldDB" id="A0A2U3KRK6"/>
<name>A0A2U3KRK6_9BACT</name>
<sequence length="528" mass="57883">MFVNSLRTKRGKMELASRIIVTLAFSVGGLGGFAAATGFAWYFTSQGKAEFLAILLWPVLFFWQVFPVMATAFTNNPDSSELLRFPLTYRSYFVIRLAYGFFDPASALGTVCLLGILAGVSFARPLLFPWALLVLVTFGLFNLVLMQTIFAWVERWLAQRRTREILGVLFILFMLSFQLIGPVTERLEKKPHPEWSRAAEVAAQVQAVLPPGLASDAIAQASHAQYLAGFSSLLFLGTLTMAVGCLLHLRLRRQFHGENLSESAAPVVVQAQGLQIGWDLPGFSQSVAAVFEKEMRYLARSGPMLLTLIMPIFMLLIFRLGPMNPMRQSSFLSHMPDMAFPSAAAYALLVLTNLVYNSFGGDGGGIQFFYASPASFRQIVLGKNLAHGAILVANTALVWVAVTFLYGPPTPAVSIATLAGLLFAAPLNFTAGNLLSIYSPKKRDFSTFGRQNVSQMTVLISLGVQLVIVGVGAAAFMVARFYKNQWIAALAFLVLSAISFPLYVTVLKRLDQIAVDRRETLIGELCRA</sequence>
<keyword evidence="1" id="KW-1133">Transmembrane helix</keyword>
<evidence type="ECO:0000313" key="3">
    <source>
        <dbReference type="Proteomes" id="UP000238701"/>
    </source>
</evidence>
<organism evidence="2 3">
    <name type="scientific">Candidatus Sulfotelmatobacter kueseliae</name>
    <dbReference type="NCBI Taxonomy" id="2042962"/>
    <lineage>
        <taxon>Bacteria</taxon>
        <taxon>Pseudomonadati</taxon>
        <taxon>Acidobacteriota</taxon>
        <taxon>Terriglobia</taxon>
        <taxon>Terriglobales</taxon>
        <taxon>Candidatus Korobacteraceae</taxon>
        <taxon>Candidatus Sulfotelmatobacter</taxon>
    </lineage>
</organism>
<evidence type="ECO:0000256" key="1">
    <source>
        <dbReference type="SAM" id="Phobius"/>
    </source>
</evidence>
<feature type="transmembrane region" description="Helical" evidence="1">
    <location>
        <begin position="456"/>
        <end position="479"/>
    </location>
</feature>
<keyword evidence="1" id="KW-0812">Transmembrane</keyword>
<feature type="transmembrane region" description="Helical" evidence="1">
    <location>
        <begin position="412"/>
        <end position="435"/>
    </location>
</feature>
<gene>
    <name evidence="2" type="ORF">SBA1_430053</name>
</gene>
<dbReference type="EMBL" id="OMOD01000137">
    <property type="protein sequence ID" value="SPF42252.1"/>
    <property type="molecule type" value="Genomic_DNA"/>
</dbReference>
<feature type="transmembrane region" description="Helical" evidence="1">
    <location>
        <begin position="54"/>
        <end position="73"/>
    </location>
</feature>
<feature type="transmembrane region" description="Helical" evidence="1">
    <location>
        <begin position="130"/>
        <end position="153"/>
    </location>
</feature>
<feature type="transmembrane region" description="Helical" evidence="1">
    <location>
        <begin position="338"/>
        <end position="356"/>
    </location>
</feature>
<feature type="transmembrane region" description="Helical" evidence="1">
    <location>
        <begin position="226"/>
        <end position="249"/>
    </location>
</feature>
<feature type="transmembrane region" description="Helical" evidence="1">
    <location>
        <begin position="20"/>
        <end position="42"/>
    </location>
</feature>
<feature type="transmembrane region" description="Helical" evidence="1">
    <location>
        <begin position="93"/>
        <end position="118"/>
    </location>
</feature>
<reference evidence="3" key="1">
    <citation type="submission" date="2018-02" db="EMBL/GenBank/DDBJ databases">
        <authorList>
            <person name="Hausmann B."/>
        </authorList>
    </citation>
    <scope>NUCLEOTIDE SEQUENCE [LARGE SCALE GENOMIC DNA]</scope>
    <source>
        <strain evidence="3">Peat soil MAG SbA1</strain>
    </source>
</reference>
<feature type="transmembrane region" description="Helical" evidence="1">
    <location>
        <begin position="165"/>
        <end position="184"/>
    </location>
</feature>
<evidence type="ECO:0000313" key="2">
    <source>
        <dbReference type="EMBL" id="SPF42252.1"/>
    </source>
</evidence>
<protein>
    <submittedName>
        <fullName evidence="2">Uncharacterized protein</fullName>
    </submittedName>
</protein>
<feature type="transmembrane region" description="Helical" evidence="1">
    <location>
        <begin position="297"/>
        <end position="318"/>
    </location>
</feature>
<keyword evidence="1" id="KW-0472">Membrane</keyword>
<dbReference type="Proteomes" id="UP000238701">
    <property type="component" value="Unassembled WGS sequence"/>
</dbReference>